<dbReference type="PROSITE" id="PS50850">
    <property type="entry name" value="MFS"/>
    <property type="match status" value="1"/>
</dbReference>
<proteinExistence type="inferred from homology"/>
<evidence type="ECO:0000256" key="6">
    <source>
        <dbReference type="ARBA" id="ARBA00023136"/>
    </source>
</evidence>
<reference evidence="9" key="1">
    <citation type="journal article" date="2024" name="Gigascience">
        <title>Chromosome-level genome of the poultry shaft louse Menopon gallinae provides insight into the host-switching and adaptive evolution of parasitic lice.</title>
        <authorList>
            <person name="Xu Y."/>
            <person name="Ma L."/>
            <person name="Liu S."/>
            <person name="Liang Y."/>
            <person name="Liu Q."/>
            <person name="He Z."/>
            <person name="Tian L."/>
            <person name="Duan Y."/>
            <person name="Cai W."/>
            <person name="Li H."/>
            <person name="Song F."/>
        </authorList>
    </citation>
    <scope>NUCLEOTIDE SEQUENCE</scope>
    <source>
        <strain evidence="9">Cailab_2023a</strain>
    </source>
</reference>
<feature type="transmembrane region" description="Helical" evidence="7">
    <location>
        <begin position="402"/>
        <end position="421"/>
    </location>
</feature>
<feature type="domain" description="Major facilitator superfamily (MFS) profile" evidence="8">
    <location>
        <begin position="19"/>
        <end position="482"/>
    </location>
</feature>
<protein>
    <recommendedName>
        <fullName evidence="8">Major facilitator superfamily (MFS) profile domain-containing protein</fullName>
    </recommendedName>
</protein>
<dbReference type="GO" id="GO:0022857">
    <property type="term" value="F:transmembrane transporter activity"/>
    <property type="evidence" value="ECO:0007669"/>
    <property type="project" value="InterPro"/>
</dbReference>
<keyword evidence="6 7" id="KW-0472">Membrane</keyword>
<evidence type="ECO:0000259" key="8">
    <source>
        <dbReference type="PROSITE" id="PS50850"/>
    </source>
</evidence>
<keyword evidence="5 7" id="KW-1133">Transmembrane helix</keyword>
<feature type="transmembrane region" description="Helical" evidence="7">
    <location>
        <begin position="458"/>
        <end position="477"/>
    </location>
</feature>
<evidence type="ECO:0000256" key="1">
    <source>
        <dbReference type="ARBA" id="ARBA00004141"/>
    </source>
</evidence>
<dbReference type="PROSITE" id="PS00217">
    <property type="entry name" value="SUGAR_TRANSPORT_2"/>
    <property type="match status" value="1"/>
</dbReference>
<dbReference type="EMBL" id="JARGDH010000002">
    <property type="protein sequence ID" value="KAL0275260.1"/>
    <property type="molecule type" value="Genomic_DNA"/>
</dbReference>
<feature type="transmembrane region" description="Helical" evidence="7">
    <location>
        <begin position="85"/>
        <end position="103"/>
    </location>
</feature>
<dbReference type="PANTHER" id="PTHR23511">
    <property type="entry name" value="SYNAPTIC VESICLE GLYCOPROTEIN 2"/>
    <property type="match status" value="1"/>
</dbReference>
<dbReference type="AlphaFoldDB" id="A0AAW2I180"/>
<dbReference type="InterPro" id="IPR020846">
    <property type="entry name" value="MFS_dom"/>
</dbReference>
<dbReference type="SUPFAM" id="SSF103473">
    <property type="entry name" value="MFS general substrate transporter"/>
    <property type="match status" value="1"/>
</dbReference>
<gene>
    <name evidence="9" type="ORF">PYX00_003169</name>
</gene>
<feature type="transmembrane region" description="Helical" evidence="7">
    <location>
        <begin position="143"/>
        <end position="165"/>
    </location>
</feature>
<feature type="transmembrane region" description="Helical" evidence="7">
    <location>
        <begin position="20"/>
        <end position="44"/>
    </location>
</feature>
<evidence type="ECO:0000256" key="2">
    <source>
        <dbReference type="ARBA" id="ARBA00008335"/>
    </source>
</evidence>
<dbReference type="InterPro" id="IPR036259">
    <property type="entry name" value="MFS_trans_sf"/>
</dbReference>
<dbReference type="Pfam" id="PF00083">
    <property type="entry name" value="Sugar_tr"/>
    <property type="match status" value="1"/>
</dbReference>
<sequence>MMFDDILEQIGEGIFQRFAVAVCGMATLAEAIATACVPFAVLLASCDLKLTPDQMLGLNSIFVVGSAIGGYWLGGVSDASGRKYILSTTSIITFIGCFVASFAQCVIMFYISLLILGLGIGGNHTATRLFISEITPKSCRGSRLVVLEIFFCVGYIIAIGLSCLLVPSTETGLGGSSVRLNSWRILFGLSGSLSIFSACLMSVFPASPRWLLGKKQEDEAIDVLRKIYAVNRMKHEESFPIVQLDPITYVNVRNESGMYQCSSHFIRTFRCIRIYTRQLFAKKYLKTTVASLAVSMLLFDSLVVTNVWLGLTVSSGELTNCTLHAGSPYYVTNLTDFCITVSSSSSFEVNVYLSLCSLTAVLMVFPVDKIHRKFILLGSSVIAGVSSIAFVFSPVQNVRLCFAFTVLSFLFVSEITFRIILLESYPTIFRGTAYGFVKLFARLFLTFLVVLLRVSCVWSFVSFGVLFILAGLTSSMLPNHNQEPMED</sequence>
<feature type="transmembrane region" description="Helical" evidence="7">
    <location>
        <begin position="287"/>
        <end position="309"/>
    </location>
</feature>
<comment type="caution">
    <text evidence="9">The sequence shown here is derived from an EMBL/GenBank/DDBJ whole genome shotgun (WGS) entry which is preliminary data.</text>
</comment>
<evidence type="ECO:0000256" key="5">
    <source>
        <dbReference type="ARBA" id="ARBA00022989"/>
    </source>
</evidence>
<evidence type="ECO:0000313" key="9">
    <source>
        <dbReference type="EMBL" id="KAL0275260.1"/>
    </source>
</evidence>
<dbReference type="GO" id="GO:0016020">
    <property type="term" value="C:membrane"/>
    <property type="evidence" value="ECO:0007669"/>
    <property type="project" value="UniProtKB-SubCell"/>
</dbReference>
<keyword evidence="4 7" id="KW-0812">Transmembrane</keyword>
<feature type="transmembrane region" description="Helical" evidence="7">
    <location>
        <begin position="185"/>
        <end position="206"/>
    </location>
</feature>
<dbReference type="Gene3D" id="1.20.1250.20">
    <property type="entry name" value="MFS general substrate transporter like domains"/>
    <property type="match status" value="1"/>
</dbReference>
<comment type="similarity">
    <text evidence="2">Belongs to the major facilitator superfamily.</text>
</comment>
<dbReference type="InterPro" id="IPR005829">
    <property type="entry name" value="Sugar_transporter_CS"/>
</dbReference>
<organism evidence="9">
    <name type="scientific">Menopon gallinae</name>
    <name type="common">poultry shaft louse</name>
    <dbReference type="NCBI Taxonomy" id="328185"/>
    <lineage>
        <taxon>Eukaryota</taxon>
        <taxon>Metazoa</taxon>
        <taxon>Ecdysozoa</taxon>
        <taxon>Arthropoda</taxon>
        <taxon>Hexapoda</taxon>
        <taxon>Insecta</taxon>
        <taxon>Pterygota</taxon>
        <taxon>Neoptera</taxon>
        <taxon>Paraneoptera</taxon>
        <taxon>Psocodea</taxon>
        <taxon>Troctomorpha</taxon>
        <taxon>Phthiraptera</taxon>
        <taxon>Amblycera</taxon>
        <taxon>Menoponidae</taxon>
        <taxon>Menopon</taxon>
    </lineage>
</organism>
<dbReference type="InterPro" id="IPR005828">
    <property type="entry name" value="MFS_sugar_transport-like"/>
</dbReference>
<accession>A0AAW2I180</accession>
<comment type="subcellular location">
    <subcellularLocation>
        <location evidence="1">Membrane</location>
        <topology evidence="1">Multi-pass membrane protein</topology>
    </subcellularLocation>
</comment>
<feature type="transmembrane region" description="Helical" evidence="7">
    <location>
        <begin position="374"/>
        <end position="396"/>
    </location>
</feature>
<name>A0AAW2I180_9NEOP</name>
<keyword evidence="3" id="KW-0813">Transport</keyword>
<feature type="transmembrane region" description="Helical" evidence="7">
    <location>
        <begin position="109"/>
        <end position="131"/>
    </location>
</feature>
<evidence type="ECO:0000256" key="7">
    <source>
        <dbReference type="SAM" id="Phobius"/>
    </source>
</evidence>
<feature type="transmembrane region" description="Helical" evidence="7">
    <location>
        <begin position="56"/>
        <end position="73"/>
    </location>
</feature>
<dbReference type="PANTHER" id="PTHR23511:SF34">
    <property type="entry name" value="SYNAPTIC VESICLE GLYCOPROTEIN 2"/>
    <property type="match status" value="1"/>
</dbReference>
<evidence type="ECO:0000256" key="3">
    <source>
        <dbReference type="ARBA" id="ARBA00022448"/>
    </source>
</evidence>
<evidence type="ECO:0000256" key="4">
    <source>
        <dbReference type="ARBA" id="ARBA00022692"/>
    </source>
</evidence>
<feature type="transmembrane region" description="Helical" evidence="7">
    <location>
        <begin position="433"/>
        <end position="452"/>
    </location>
</feature>